<organism evidence="2 3">
    <name type="scientific">Microbacterium flavum</name>
    <dbReference type="NCBI Taxonomy" id="415216"/>
    <lineage>
        <taxon>Bacteria</taxon>
        <taxon>Bacillati</taxon>
        <taxon>Actinomycetota</taxon>
        <taxon>Actinomycetes</taxon>
        <taxon>Micrococcales</taxon>
        <taxon>Microbacteriaceae</taxon>
        <taxon>Microbacterium</taxon>
    </lineage>
</organism>
<dbReference type="SUPFAM" id="SSF54593">
    <property type="entry name" value="Glyoxalase/Bleomycin resistance protein/Dihydroxybiphenyl dioxygenase"/>
    <property type="match status" value="1"/>
</dbReference>
<proteinExistence type="predicted"/>
<accession>A0ABS5XTH8</accession>
<dbReference type="PANTHER" id="PTHR36113:SF6">
    <property type="entry name" value="FOSFOMYCIN RESISTANCE PROTEIN FOSX"/>
    <property type="match status" value="1"/>
</dbReference>
<evidence type="ECO:0000313" key="2">
    <source>
        <dbReference type="EMBL" id="MBT8797439.1"/>
    </source>
</evidence>
<protein>
    <submittedName>
        <fullName evidence="2">VOC family protein</fullName>
    </submittedName>
</protein>
<dbReference type="RefSeq" id="WP_215486676.1">
    <property type="nucleotide sequence ID" value="NZ_BAAAPJ010000003.1"/>
</dbReference>
<name>A0ABS5XTH8_9MICO</name>
<dbReference type="InterPro" id="IPR037523">
    <property type="entry name" value="VOC_core"/>
</dbReference>
<dbReference type="Proteomes" id="UP000740605">
    <property type="component" value="Unassembled WGS sequence"/>
</dbReference>
<dbReference type="Gene3D" id="3.10.180.10">
    <property type="entry name" value="2,3-Dihydroxybiphenyl 1,2-Dioxygenase, domain 1"/>
    <property type="match status" value="1"/>
</dbReference>
<dbReference type="Pfam" id="PF13669">
    <property type="entry name" value="Glyoxalase_4"/>
    <property type="match status" value="1"/>
</dbReference>
<dbReference type="InterPro" id="IPR029068">
    <property type="entry name" value="Glyas_Bleomycin-R_OHBP_Dase"/>
</dbReference>
<evidence type="ECO:0000313" key="3">
    <source>
        <dbReference type="Proteomes" id="UP000740605"/>
    </source>
</evidence>
<sequence>MPGFHHVELWVSDLAEARAEWGWLLHELGFERESEWSEGESWGAGGAYLTLTTSPNLSGPTHDRRAPGMNHLAFQVSASDLVDAIMEQGGQHGWRPLYHERYPHAGGPDSYAGWLENSSGFKAEVVAVAP</sequence>
<gene>
    <name evidence="2" type="ORF">J0P97_05060</name>
</gene>
<evidence type="ECO:0000259" key="1">
    <source>
        <dbReference type="PROSITE" id="PS51819"/>
    </source>
</evidence>
<reference evidence="2 3" key="1">
    <citation type="submission" date="2021-03" db="EMBL/GenBank/DDBJ databases">
        <title>Microbacterium pauli sp. nov., isolated from microfiltered milk.</title>
        <authorList>
            <person name="Bellassi P."/>
            <person name="Fontana A."/>
            <person name="Callegari M.L."/>
            <person name="Lorenzo M."/>
            <person name="Cappa F."/>
        </authorList>
    </citation>
    <scope>NUCLEOTIDE SEQUENCE [LARGE SCALE GENOMIC DNA]</scope>
    <source>
        <strain evidence="2 3">DSM 18909</strain>
    </source>
</reference>
<dbReference type="EMBL" id="JAFLHG010000003">
    <property type="protein sequence ID" value="MBT8797439.1"/>
    <property type="molecule type" value="Genomic_DNA"/>
</dbReference>
<dbReference type="PANTHER" id="PTHR36113">
    <property type="entry name" value="LYASE, PUTATIVE-RELATED-RELATED"/>
    <property type="match status" value="1"/>
</dbReference>
<dbReference type="InterPro" id="IPR051332">
    <property type="entry name" value="Fosfomycin_Res_Enzymes"/>
</dbReference>
<dbReference type="PROSITE" id="PS51819">
    <property type="entry name" value="VOC"/>
    <property type="match status" value="1"/>
</dbReference>
<feature type="domain" description="VOC" evidence="1">
    <location>
        <begin position="3"/>
        <end position="128"/>
    </location>
</feature>
<keyword evidence="3" id="KW-1185">Reference proteome</keyword>
<comment type="caution">
    <text evidence="2">The sequence shown here is derived from an EMBL/GenBank/DDBJ whole genome shotgun (WGS) entry which is preliminary data.</text>
</comment>